<gene>
    <name evidence="7" type="ORF">NP493_462g02018</name>
</gene>
<dbReference type="PROSITE" id="PS50262">
    <property type="entry name" value="G_PROTEIN_RECEP_F1_2"/>
    <property type="match status" value="1"/>
</dbReference>
<dbReference type="Proteomes" id="UP001209878">
    <property type="component" value="Unassembled WGS sequence"/>
</dbReference>
<evidence type="ECO:0000256" key="2">
    <source>
        <dbReference type="ARBA" id="ARBA00022692"/>
    </source>
</evidence>
<feature type="transmembrane region" description="Helical" evidence="5">
    <location>
        <begin position="108"/>
        <end position="129"/>
    </location>
</feature>
<feature type="transmembrane region" description="Helical" evidence="5">
    <location>
        <begin position="52"/>
        <end position="72"/>
    </location>
</feature>
<proteinExistence type="predicted"/>
<dbReference type="AlphaFoldDB" id="A0AAD9KZ57"/>
<sequence>MRQGKTAEDDAQFPETHIAHALFVYASPMLLAWGTLGNVLCAIVLARMSRRALSTCVYVVAANIADLALLHMRIGNDWLGDVTGVNARLSATLSSHSVCKLYPFVSGFLAHLTTWLVACIAAELAIVTARPQRLLAVCKTAHARIVIMLVVVVLICVNAHCFWTWRLMRLETRLEKGMVCTNVRQGGSDQFRLITWPVVNIIVAHACPYVVVFACVVMVTTVRVRRRANVERLEDVWKTTTLDAAAAVECHTALLVVCVLYLVLLLPGFVDDVFHFLAEPGGMNLVKHTPSLVAKQRLAATVSSLLFHGFGCVKFTVFLVVSRSFRKRLRAIVLCRRCARVCSHNTSQAVQLNEHDPAWANSAPRKLYATTSV</sequence>
<reference evidence="7" key="1">
    <citation type="journal article" date="2023" name="Mol. Biol. Evol.">
        <title>Third-Generation Sequencing Reveals the Adaptive Role of the Epigenome in Three Deep-Sea Polychaetes.</title>
        <authorList>
            <person name="Perez M."/>
            <person name="Aroh O."/>
            <person name="Sun Y."/>
            <person name="Lan Y."/>
            <person name="Juniper S.K."/>
            <person name="Young C.R."/>
            <person name="Angers B."/>
            <person name="Qian P.Y."/>
        </authorList>
    </citation>
    <scope>NUCLEOTIDE SEQUENCE</scope>
    <source>
        <strain evidence="7">R07B-5</strain>
    </source>
</reference>
<evidence type="ECO:0000256" key="1">
    <source>
        <dbReference type="ARBA" id="ARBA00004370"/>
    </source>
</evidence>
<evidence type="ECO:0000313" key="7">
    <source>
        <dbReference type="EMBL" id="KAK2180020.1"/>
    </source>
</evidence>
<dbReference type="SUPFAM" id="SSF81321">
    <property type="entry name" value="Family A G protein-coupled receptor-like"/>
    <property type="match status" value="1"/>
</dbReference>
<keyword evidence="8" id="KW-1185">Reference proteome</keyword>
<feature type="transmembrane region" description="Helical" evidence="5">
    <location>
        <begin position="298"/>
        <end position="321"/>
    </location>
</feature>
<evidence type="ECO:0000256" key="3">
    <source>
        <dbReference type="ARBA" id="ARBA00022989"/>
    </source>
</evidence>
<dbReference type="GO" id="GO:0016020">
    <property type="term" value="C:membrane"/>
    <property type="evidence" value="ECO:0007669"/>
    <property type="project" value="UniProtKB-SubCell"/>
</dbReference>
<evidence type="ECO:0000256" key="4">
    <source>
        <dbReference type="ARBA" id="ARBA00023136"/>
    </source>
</evidence>
<dbReference type="InterPro" id="IPR017452">
    <property type="entry name" value="GPCR_Rhodpsn_7TM"/>
</dbReference>
<accession>A0AAD9KZ57</accession>
<dbReference type="Gene3D" id="1.20.1070.10">
    <property type="entry name" value="Rhodopsin 7-helix transmembrane proteins"/>
    <property type="match status" value="1"/>
</dbReference>
<dbReference type="InterPro" id="IPR052954">
    <property type="entry name" value="GPCR-Ligand_Int"/>
</dbReference>
<keyword evidence="2 5" id="KW-0812">Transmembrane</keyword>
<dbReference type="PANTHER" id="PTHR46641:SF25">
    <property type="entry name" value="CNMAMIDE RECEPTOR-RELATED"/>
    <property type="match status" value="1"/>
</dbReference>
<keyword evidence="4 5" id="KW-0472">Membrane</keyword>
<keyword evidence="3 5" id="KW-1133">Transmembrane helix</keyword>
<comment type="caution">
    <text evidence="7">The sequence shown here is derived from an EMBL/GenBank/DDBJ whole genome shotgun (WGS) entry which is preliminary data.</text>
</comment>
<evidence type="ECO:0000313" key="8">
    <source>
        <dbReference type="Proteomes" id="UP001209878"/>
    </source>
</evidence>
<feature type="transmembrane region" description="Helical" evidence="5">
    <location>
        <begin position="22"/>
        <end position="45"/>
    </location>
</feature>
<feature type="transmembrane region" description="Helical" evidence="5">
    <location>
        <begin position="141"/>
        <end position="165"/>
    </location>
</feature>
<protein>
    <recommendedName>
        <fullName evidence="6">G-protein coupled receptors family 1 profile domain-containing protein</fullName>
    </recommendedName>
</protein>
<feature type="transmembrane region" description="Helical" evidence="5">
    <location>
        <begin position="253"/>
        <end position="278"/>
    </location>
</feature>
<dbReference type="EMBL" id="JAODUO010000462">
    <property type="protein sequence ID" value="KAK2180020.1"/>
    <property type="molecule type" value="Genomic_DNA"/>
</dbReference>
<evidence type="ECO:0000259" key="6">
    <source>
        <dbReference type="PROSITE" id="PS50262"/>
    </source>
</evidence>
<dbReference type="PANTHER" id="PTHR46641">
    <property type="entry name" value="FMRFAMIDE RECEPTOR-RELATED"/>
    <property type="match status" value="1"/>
</dbReference>
<name>A0AAD9KZ57_RIDPI</name>
<feature type="transmembrane region" description="Helical" evidence="5">
    <location>
        <begin position="198"/>
        <end position="222"/>
    </location>
</feature>
<feature type="domain" description="G-protein coupled receptors family 1 profile" evidence="6">
    <location>
        <begin position="37"/>
        <end position="318"/>
    </location>
</feature>
<organism evidence="7 8">
    <name type="scientific">Ridgeia piscesae</name>
    <name type="common">Tubeworm</name>
    <dbReference type="NCBI Taxonomy" id="27915"/>
    <lineage>
        <taxon>Eukaryota</taxon>
        <taxon>Metazoa</taxon>
        <taxon>Spiralia</taxon>
        <taxon>Lophotrochozoa</taxon>
        <taxon>Annelida</taxon>
        <taxon>Polychaeta</taxon>
        <taxon>Sedentaria</taxon>
        <taxon>Canalipalpata</taxon>
        <taxon>Sabellida</taxon>
        <taxon>Siboglinidae</taxon>
        <taxon>Ridgeia</taxon>
    </lineage>
</organism>
<evidence type="ECO:0000256" key="5">
    <source>
        <dbReference type="SAM" id="Phobius"/>
    </source>
</evidence>
<comment type="subcellular location">
    <subcellularLocation>
        <location evidence="1">Membrane</location>
    </subcellularLocation>
</comment>